<feature type="region of interest" description="Disordered" evidence="1">
    <location>
        <begin position="1"/>
        <end position="21"/>
    </location>
</feature>
<dbReference type="AlphaFoldDB" id="A0A1L7X4C4"/>
<evidence type="ECO:0000313" key="2">
    <source>
        <dbReference type="EMBL" id="CZR59847.1"/>
    </source>
</evidence>
<sequence>MNISLESYVLGKTPTEPAERDHQALSNVLVDPFSTLFEGGSPEDMTTEGYENMNGSSFSNEPTDFAHEASSQEKLDHSTNQNAPNNSPSEGGQPYSIKIVNASLLIEYVKFEALLSGLADPSSFPLDNANGSAGDVAASGLSTAQEDKGNTQLAD</sequence>
<gene>
    <name evidence="2" type="ORF">PAC_09741</name>
</gene>
<feature type="compositionally biased region" description="Polar residues" evidence="1">
    <location>
        <begin position="53"/>
        <end position="62"/>
    </location>
</feature>
<evidence type="ECO:0000313" key="3">
    <source>
        <dbReference type="Proteomes" id="UP000184330"/>
    </source>
</evidence>
<proteinExistence type="predicted"/>
<feature type="compositionally biased region" description="Polar residues" evidence="1">
    <location>
        <begin position="140"/>
        <end position="155"/>
    </location>
</feature>
<protein>
    <submittedName>
        <fullName evidence="2">Uncharacterized protein</fullName>
    </submittedName>
</protein>
<keyword evidence="3" id="KW-1185">Reference proteome</keyword>
<organism evidence="2 3">
    <name type="scientific">Phialocephala subalpina</name>
    <dbReference type="NCBI Taxonomy" id="576137"/>
    <lineage>
        <taxon>Eukaryota</taxon>
        <taxon>Fungi</taxon>
        <taxon>Dikarya</taxon>
        <taxon>Ascomycota</taxon>
        <taxon>Pezizomycotina</taxon>
        <taxon>Leotiomycetes</taxon>
        <taxon>Helotiales</taxon>
        <taxon>Mollisiaceae</taxon>
        <taxon>Phialocephala</taxon>
        <taxon>Phialocephala fortinii species complex</taxon>
    </lineage>
</organism>
<feature type="compositionally biased region" description="Polar residues" evidence="1">
    <location>
        <begin position="78"/>
        <end position="90"/>
    </location>
</feature>
<dbReference type="EMBL" id="FJOG01000014">
    <property type="protein sequence ID" value="CZR59847.1"/>
    <property type="molecule type" value="Genomic_DNA"/>
</dbReference>
<feature type="compositionally biased region" description="Basic and acidic residues" evidence="1">
    <location>
        <begin position="64"/>
        <end position="77"/>
    </location>
</feature>
<reference evidence="2 3" key="1">
    <citation type="submission" date="2016-03" db="EMBL/GenBank/DDBJ databases">
        <authorList>
            <person name="Ploux O."/>
        </authorList>
    </citation>
    <scope>NUCLEOTIDE SEQUENCE [LARGE SCALE GENOMIC DNA]</scope>
    <source>
        <strain evidence="2 3">UAMH 11012</strain>
    </source>
</reference>
<name>A0A1L7X4C4_9HELO</name>
<evidence type="ECO:0000256" key="1">
    <source>
        <dbReference type="SAM" id="MobiDB-lite"/>
    </source>
</evidence>
<feature type="region of interest" description="Disordered" evidence="1">
    <location>
        <begin position="121"/>
        <end position="155"/>
    </location>
</feature>
<feature type="region of interest" description="Disordered" evidence="1">
    <location>
        <begin position="36"/>
        <end position="94"/>
    </location>
</feature>
<dbReference type="Proteomes" id="UP000184330">
    <property type="component" value="Unassembled WGS sequence"/>
</dbReference>
<dbReference type="OrthoDB" id="10659384at2759"/>
<accession>A0A1L7X4C4</accession>